<dbReference type="Pfam" id="PF03184">
    <property type="entry name" value="DDE_1"/>
    <property type="match status" value="1"/>
</dbReference>
<feature type="coiled-coil region" evidence="1">
    <location>
        <begin position="275"/>
        <end position="305"/>
    </location>
</feature>
<keyword evidence="5" id="KW-1185">Reference proteome</keyword>
<dbReference type="AlphaFoldDB" id="A0A0C9V067"/>
<dbReference type="EMBL" id="KN837194">
    <property type="protein sequence ID" value="KIJ34982.1"/>
    <property type="molecule type" value="Genomic_DNA"/>
</dbReference>
<proteinExistence type="predicted"/>
<evidence type="ECO:0000313" key="4">
    <source>
        <dbReference type="EMBL" id="KIJ34982.1"/>
    </source>
</evidence>
<evidence type="ECO:0000259" key="3">
    <source>
        <dbReference type="Pfam" id="PF03184"/>
    </source>
</evidence>
<dbReference type="HOGENOM" id="CLU_819326_0_0_1"/>
<feature type="compositionally biased region" description="Acidic residues" evidence="2">
    <location>
        <begin position="373"/>
        <end position="403"/>
    </location>
</feature>
<dbReference type="InterPro" id="IPR004875">
    <property type="entry name" value="DDE_SF_endonuclease_dom"/>
</dbReference>
<feature type="domain" description="DDE-1" evidence="3">
    <location>
        <begin position="3"/>
        <end position="67"/>
    </location>
</feature>
<organism evidence="4 5">
    <name type="scientific">Sphaerobolus stellatus (strain SS14)</name>
    <dbReference type="NCBI Taxonomy" id="990650"/>
    <lineage>
        <taxon>Eukaryota</taxon>
        <taxon>Fungi</taxon>
        <taxon>Dikarya</taxon>
        <taxon>Basidiomycota</taxon>
        <taxon>Agaricomycotina</taxon>
        <taxon>Agaricomycetes</taxon>
        <taxon>Phallomycetidae</taxon>
        <taxon>Geastrales</taxon>
        <taxon>Sphaerobolaceae</taxon>
        <taxon>Sphaerobolus</taxon>
    </lineage>
</organism>
<dbReference type="GO" id="GO:0003676">
    <property type="term" value="F:nucleic acid binding"/>
    <property type="evidence" value="ECO:0007669"/>
    <property type="project" value="InterPro"/>
</dbReference>
<gene>
    <name evidence="4" type="ORF">M422DRAFT_262941</name>
</gene>
<accession>A0A0C9V067</accession>
<reference evidence="4 5" key="1">
    <citation type="submission" date="2014-06" db="EMBL/GenBank/DDBJ databases">
        <title>Evolutionary Origins and Diversification of the Mycorrhizal Mutualists.</title>
        <authorList>
            <consortium name="DOE Joint Genome Institute"/>
            <consortium name="Mycorrhizal Genomics Consortium"/>
            <person name="Kohler A."/>
            <person name="Kuo A."/>
            <person name="Nagy L.G."/>
            <person name="Floudas D."/>
            <person name="Copeland A."/>
            <person name="Barry K.W."/>
            <person name="Cichocki N."/>
            <person name="Veneault-Fourrey C."/>
            <person name="LaButti K."/>
            <person name="Lindquist E.A."/>
            <person name="Lipzen A."/>
            <person name="Lundell T."/>
            <person name="Morin E."/>
            <person name="Murat C."/>
            <person name="Riley R."/>
            <person name="Ohm R."/>
            <person name="Sun H."/>
            <person name="Tunlid A."/>
            <person name="Henrissat B."/>
            <person name="Grigoriev I.V."/>
            <person name="Hibbett D.S."/>
            <person name="Martin F."/>
        </authorList>
    </citation>
    <scope>NUCLEOTIDE SEQUENCE [LARGE SCALE GENOMIC DNA]</scope>
    <source>
        <strain evidence="4 5">SS14</strain>
    </source>
</reference>
<evidence type="ECO:0000256" key="2">
    <source>
        <dbReference type="SAM" id="MobiDB-lite"/>
    </source>
</evidence>
<name>A0A0C9V067_SPHS4</name>
<keyword evidence="1" id="KW-0175">Coiled coil</keyword>
<evidence type="ECO:0000313" key="5">
    <source>
        <dbReference type="Proteomes" id="UP000054279"/>
    </source>
</evidence>
<evidence type="ECO:0000256" key="1">
    <source>
        <dbReference type="SAM" id="Coils"/>
    </source>
</evidence>
<feature type="region of interest" description="Disordered" evidence="2">
    <location>
        <begin position="373"/>
        <end position="414"/>
    </location>
</feature>
<sequence length="414" mass="46664">MPILLVSDGHLSHETPEMHTLGFNNEIILLSLPPKTTHMLQPLDVGVFGPFQNAWVKHCEDSAIARDPVTRYNLVEHYMQIRNKYITPQVIQAAFRHSGLWPINRNVFTDEDFVPSQNFAINADMPPTFPNIAVSIPDAMQDMPDQISPTGMVTNASEAPISGTLSSPLAKQTRSKVRRAVGITPSNSGTSKPRVTAAHLLCLEEEQARLKQQLYVTEGKLEGMEVSLQEAVAHCSLAHAENQNLHQQLEIKGKRKNKRKINTLACVLTPLEGKIEWEEKRKLQLEKEREEQQKVQTKADALQKREHKQIKTMDTRFFELPLSCYTRRDDLKDIAACFSLAVPDKAKNPELLAKIKQHMASNPILLKLAEIVAVEDGEEPEEEETSETLESEDEIPNEEDEDESPNHNIDPSLL</sequence>
<dbReference type="Proteomes" id="UP000054279">
    <property type="component" value="Unassembled WGS sequence"/>
</dbReference>
<dbReference type="OrthoDB" id="3064354at2759"/>
<protein>
    <recommendedName>
        <fullName evidence="3">DDE-1 domain-containing protein</fullName>
    </recommendedName>
</protein>